<evidence type="ECO:0000313" key="2">
    <source>
        <dbReference type="EMBL" id="KAF3080808.1"/>
    </source>
</evidence>
<feature type="compositionally biased region" description="Low complexity" evidence="1">
    <location>
        <begin position="1"/>
        <end position="30"/>
    </location>
</feature>
<feature type="region of interest" description="Disordered" evidence="1">
    <location>
        <begin position="1"/>
        <end position="52"/>
    </location>
</feature>
<proteinExistence type="predicted"/>
<protein>
    <submittedName>
        <fullName evidence="2">Uncharacterized protein</fullName>
    </submittedName>
</protein>
<gene>
    <name evidence="2" type="ORF">TWF102_002059</name>
</gene>
<feature type="region of interest" description="Disordered" evidence="1">
    <location>
        <begin position="216"/>
        <end position="251"/>
    </location>
</feature>
<name>A0A7C8J4Y7_ORBOL</name>
<reference evidence="2 3" key="1">
    <citation type="submission" date="2019-06" db="EMBL/GenBank/DDBJ databases">
        <authorList>
            <person name="Palmer J.M."/>
        </authorList>
    </citation>
    <scope>NUCLEOTIDE SEQUENCE [LARGE SCALE GENOMIC DNA]</scope>
    <source>
        <strain evidence="2 3">TWF102</strain>
    </source>
</reference>
<sequence length="251" mass="26976">MESSSDPQLSSYSSSSSSGSPIDGHQSSSSAAPPAKRQKREYDSQKRVESYATSNKPAFEAVREAAVDSLLLHLTYHETTEEVWLRDVPQPSNQVEGGRPYYWAISGTMTPTEEEGWEATIGRGSSGPSQTGSRWGTENLHILEGMMKSGRVRPFFADEAKPAVCGIVARGSNVLGLGWGLMGDHEDPSTYDKEKYAAKGITLLRELPDAADRMVPGLSGGLGDGNPKGRKKNKSFPDLITISAAGPINSQ</sequence>
<feature type="compositionally biased region" description="Basic and acidic residues" evidence="1">
    <location>
        <begin position="40"/>
        <end position="49"/>
    </location>
</feature>
<dbReference type="AlphaFoldDB" id="A0A7C8J4Y7"/>
<evidence type="ECO:0000256" key="1">
    <source>
        <dbReference type="SAM" id="MobiDB-lite"/>
    </source>
</evidence>
<comment type="caution">
    <text evidence="2">The sequence shown here is derived from an EMBL/GenBank/DDBJ whole genome shotgun (WGS) entry which is preliminary data.</text>
</comment>
<dbReference type="Proteomes" id="UP000475325">
    <property type="component" value="Unassembled WGS sequence"/>
</dbReference>
<evidence type="ECO:0000313" key="3">
    <source>
        <dbReference type="Proteomes" id="UP000475325"/>
    </source>
</evidence>
<accession>A0A7C8J4Y7</accession>
<dbReference type="EMBL" id="WIQW01000134">
    <property type="protein sequence ID" value="KAF3080808.1"/>
    <property type="molecule type" value="Genomic_DNA"/>
</dbReference>
<organism evidence="2 3">
    <name type="scientific">Orbilia oligospora</name>
    <name type="common">Nematode-trapping fungus</name>
    <name type="synonym">Arthrobotrys oligospora</name>
    <dbReference type="NCBI Taxonomy" id="2813651"/>
    <lineage>
        <taxon>Eukaryota</taxon>
        <taxon>Fungi</taxon>
        <taxon>Dikarya</taxon>
        <taxon>Ascomycota</taxon>
        <taxon>Pezizomycotina</taxon>
        <taxon>Orbiliomycetes</taxon>
        <taxon>Orbiliales</taxon>
        <taxon>Orbiliaceae</taxon>
        <taxon>Orbilia</taxon>
    </lineage>
</organism>